<evidence type="ECO:0000256" key="2">
    <source>
        <dbReference type="SAM" id="Phobius"/>
    </source>
</evidence>
<proteinExistence type="predicted"/>
<evidence type="ECO:0000313" key="3">
    <source>
        <dbReference type="EMBL" id="CAB4544517.1"/>
    </source>
</evidence>
<accession>A0A6J6C0I6</accession>
<organism evidence="3">
    <name type="scientific">freshwater metagenome</name>
    <dbReference type="NCBI Taxonomy" id="449393"/>
    <lineage>
        <taxon>unclassified sequences</taxon>
        <taxon>metagenomes</taxon>
        <taxon>ecological metagenomes</taxon>
    </lineage>
</organism>
<keyword evidence="2" id="KW-0472">Membrane</keyword>
<feature type="transmembrane region" description="Helical" evidence="2">
    <location>
        <begin position="12"/>
        <end position="30"/>
    </location>
</feature>
<keyword evidence="2" id="KW-0812">Transmembrane</keyword>
<name>A0A6J6C0I6_9ZZZZ</name>
<dbReference type="AlphaFoldDB" id="A0A6J6C0I6"/>
<feature type="region of interest" description="Disordered" evidence="1">
    <location>
        <begin position="113"/>
        <end position="140"/>
    </location>
</feature>
<protein>
    <submittedName>
        <fullName evidence="3">Unannotated protein</fullName>
    </submittedName>
</protein>
<gene>
    <name evidence="3" type="ORF">UFOPK1412_00839</name>
</gene>
<reference evidence="3" key="1">
    <citation type="submission" date="2020-05" db="EMBL/GenBank/DDBJ databases">
        <authorList>
            <person name="Chiriac C."/>
            <person name="Salcher M."/>
            <person name="Ghai R."/>
            <person name="Kavagutti S V."/>
        </authorList>
    </citation>
    <scope>NUCLEOTIDE SEQUENCE</scope>
</reference>
<keyword evidence="2" id="KW-1133">Transmembrane helix</keyword>
<dbReference type="EMBL" id="CAEZSI010000117">
    <property type="protein sequence ID" value="CAB4544517.1"/>
    <property type="molecule type" value="Genomic_DNA"/>
</dbReference>
<evidence type="ECO:0000256" key="1">
    <source>
        <dbReference type="SAM" id="MobiDB-lite"/>
    </source>
</evidence>
<sequence>MSTKIAIALFKLVGSGGFFILIFFGSVSFIRANFSFTSNVSSPEIIAGINAHLATARTSPSSIARPISAKPGPMTAPMLSPVRWKPKALPKWALSTESEINASRGALRIPLPIRSVTRPRKTNGQEEAVTTKALPKPAKE</sequence>